<reference evidence="6" key="4">
    <citation type="journal article" date="2022" name="Microb. Genom.">
        <title>A global pangenome for the wheat fungal pathogen Pyrenophora tritici-repentis and prediction of effector protein structural homology.</title>
        <authorList>
            <person name="Moolhuijzen P.M."/>
            <person name="See P.T."/>
            <person name="Shi G."/>
            <person name="Powell H.R."/>
            <person name="Cockram J."/>
            <person name="Jorgensen L.N."/>
            <person name="Benslimane H."/>
            <person name="Strelkov S.E."/>
            <person name="Turner J."/>
            <person name="Liu Z."/>
            <person name="Moffat C.S."/>
        </authorList>
    </citation>
    <scope>NUCLEOTIDE SEQUENCE [LARGE SCALE GENOMIC DNA]</scope>
</reference>
<evidence type="ECO:0000313" key="4">
    <source>
        <dbReference type="EMBL" id="KAI1512720.1"/>
    </source>
</evidence>
<evidence type="ECO:0000313" key="3">
    <source>
        <dbReference type="EMBL" id="KAF7565673.1"/>
    </source>
</evidence>
<evidence type="ECO:0000313" key="6">
    <source>
        <dbReference type="Proteomes" id="UP000249757"/>
    </source>
</evidence>
<gene>
    <name evidence="4" type="ORF">Ptr86124_008686</name>
    <name evidence="3" type="ORF">PtrM4_051070</name>
</gene>
<dbReference type="GO" id="GO:0004312">
    <property type="term" value="F:fatty acid synthase activity"/>
    <property type="evidence" value="ECO:0007669"/>
    <property type="project" value="TreeGrafter"/>
</dbReference>
<dbReference type="SUPFAM" id="SSF51735">
    <property type="entry name" value="NAD(P)-binding Rossmann-fold domains"/>
    <property type="match status" value="2"/>
</dbReference>
<dbReference type="AlphaFoldDB" id="A0A2W1HFL5"/>
<reference evidence="4" key="3">
    <citation type="journal article" date="2022" name="bioRxiv">
        <title>A global pangenome for the wheat fungal pathogen Pyrenophora tritici-repentis and prediction of effector protein structural homology.</title>
        <authorList>
            <person name="Moolhuijzen P."/>
            <person name="See P.T."/>
            <person name="Shi G."/>
            <person name="Powell H.R."/>
            <person name="Cockram J."/>
            <person name="Jorgensen L.N."/>
            <person name="Benslimane H."/>
            <person name="Strelkov S.E."/>
            <person name="Turner J."/>
            <person name="Liu Z."/>
            <person name="Moffat C.S."/>
        </authorList>
    </citation>
    <scope>NUCLEOTIDE SEQUENCE</scope>
    <source>
        <strain evidence="4">86-124</strain>
    </source>
</reference>
<evidence type="ECO:0000313" key="5">
    <source>
        <dbReference type="Proteomes" id="UP000245464"/>
    </source>
</evidence>
<dbReference type="Pfam" id="PF08659">
    <property type="entry name" value="KR"/>
    <property type="match status" value="1"/>
</dbReference>
<name>A0A2W1HFL5_9PLEO</name>
<dbReference type="InterPro" id="IPR057326">
    <property type="entry name" value="KR_dom"/>
</dbReference>
<comment type="caution">
    <text evidence="3">The sequence shown here is derived from an EMBL/GenBank/DDBJ whole genome shotgun (WGS) entry which is preliminary data.</text>
</comment>
<sequence>MSKIPSRPKLFVVLESSYKGQCLDHVARYSLYGFARAAASEHSDTWGGLIDNEGAALPLSSIRDVRMQGVVRVQNGVPQVARLRQFSASEKAKKPGKSLLPRPGGTYLVTGSFEKLDLEVLQFLVERGAQRIVVVSRHTLPPRKEWPSVFGPMSSIIERIKLLEDRGATIHALALDIGLPGASSKLTSAIEQLSLPPVLGVVHAAAVPEHGYIKDTTSDTYATVMAPKITRALNLHETFPPGTLDFLILFSSINQVIGTPGQSASAASNTFLDGLAIHRRKQYCNTVAIQSTAWRASNTALINPELHAAGIADITTEEAFQAWQLLSGIDTDHAVVTRLRVLDTEEPLPSEVLADVVKRRTTPKDEHSVE</sequence>
<dbReference type="EMBL" id="NQIK02000010">
    <property type="protein sequence ID" value="KAF7565673.1"/>
    <property type="molecule type" value="Genomic_DNA"/>
</dbReference>
<reference evidence="4" key="2">
    <citation type="submission" date="2021-05" db="EMBL/GenBank/DDBJ databases">
        <authorList>
            <person name="Moolhuijzen P.M."/>
            <person name="Moffat C.S."/>
        </authorList>
    </citation>
    <scope>NUCLEOTIDE SEQUENCE</scope>
    <source>
        <strain evidence="4">86-124</strain>
    </source>
</reference>
<feature type="domain" description="Ketoreductase" evidence="2">
    <location>
        <begin position="105"/>
        <end position="297"/>
    </location>
</feature>
<dbReference type="InterPro" id="IPR050091">
    <property type="entry name" value="PKS_NRPS_Biosynth_Enz"/>
</dbReference>
<keyword evidence="1" id="KW-0511">Multifunctional enzyme</keyword>
<dbReference type="Proteomes" id="UP000249757">
    <property type="component" value="Unassembled WGS sequence"/>
</dbReference>
<dbReference type="InterPro" id="IPR013968">
    <property type="entry name" value="PKS_KR"/>
</dbReference>
<accession>A0A2W1HFL5</accession>
<reference evidence="3" key="1">
    <citation type="journal article" date="2018" name="BMC Genomics">
        <title>Comparative genomics of the wheat fungal pathogen Pyrenophora tritici-repentis reveals chromosomal variations and genome plasticity.</title>
        <authorList>
            <person name="Moolhuijzen P."/>
            <person name="See P.T."/>
            <person name="Hane J.K."/>
            <person name="Shi G."/>
            <person name="Liu Z."/>
            <person name="Oliver R.P."/>
            <person name="Moffat C.S."/>
        </authorList>
    </citation>
    <scope>NUCLEOTIDE SEQUENCE [LARGE SCALE GENOMIC DNA]</scope>
    <source>
        <strain evidence="3">M4</strain>
    </source>
</reference>
<dbReference type="SMART" id="SM00822">
    <property type="entry name" value="PKS_KR"/>
    <property type="match status" value="1"/>
</dbReference>
<evidence type="ECO:0000256" key="1">
    <source>
        <dbReference type="ARBA" id="ARBA00023268"/>
    </source>
</evidence>
<evidence type="ECO:0000259" key="2">
    <source>
        <dbReference type="SMART" id="SM00822"/>
    </source>
</evidence>
<dbReference type="EMBL" id="NRDI02000011">
    <property type="protein sequence ID" value="KAI1512720.1"/>
    <property type="molecule type" value="Genomic_DNA"/>
</dbReference>
<dbReference type="GO" id="GO:0044550">
    <property type="term" value="P:secondary metabolite biosynthetic process"/>
    <property type="evidence" value="ECO:0007669"/>
    <property type="project" value="TreeGrafter"/>
</dbReference>
<keyword evidence="6" id="KW-1185">Reference proteome</keyword>
<dbReference type="Gene3D" id="3.40.50.720">
    <property type="entry name" value="NAD(P)-binding Rossmann-like Domain"/>
    <property type="match status" value="1"/>
</dbReference>
<dbReference type="OrthoDB" id="5334845at2759"/>
<dbReference type="PANTHER" id="PTHR43775:SF22">
    <property type="entry name" value="SYNTHASE, PUTATIVE (JCVI)-RELATED"/>
    <property type="match status" value="1"/>
</dbReference>
<organism evidence="3 5">
    <name type="scientific">Pyrenophora tritici-repentis</name>
    <dbReference type="NCBI Taxonomy" id="45151"/>
    <lineage>
        <taxon>Eukaryota</taxon>
        <taxon>Fungi</taxon>
        <taxon>Dikarya</taxon>
        <taxon>Ascomycota</taxon>
        <taxon>Pezizomycotina</taxon>
        <taxon>Dothideomycetes</taxon>
        <taxon>Pleosporomycetidae</taxon>
        <taxon>Pleosporales</taxon>
        <taxon>Pleosporineae</taxon>
        <taxon>Pleosporaceae</taxon>
        <taxon>Pyrenophora</taxon>
    </lineage>
</organism>
<proteinExistence type="predicted"/>
<dbReference type="InterPro" id="IPR036291">
    <property type="entry name" value="NAD(P)-bd_dom_sf"/>
</dbReference>
<dbReference type="Proteomes" id="UP000245464">
    <property type="component" value="Chromosome 10"/>
</dbReference>
<protein>
    <submittedName>
        <fullName evidence="4">Polyketide synthase</fullName>
    </submittedName>
    <submittedName>
        <fullName evidence="3">Putative 6-methylsalicylic acid synthase protein</fullName>
    </submittedName>
</protein>
<dbReference type="GO" id="GO:0006633">
    <property type="term" value="P:fatty acid biosynthetic process"/>
    <property type="evidence" value="ECO:0007669"/>
    <property type="project" value="TreeGrafter"/>
</dbReference>
<dbReference type="PANTHER" id="PTHR43775">
    <property type="entry name" value="FATTY ACID SYNTHASE"/>
    <property type="match status" value="1"/>
</dbReference>